<gene>
    <name evidence="1" type="ORF">CDAR_591841</name>
</gene>
<comment type="caution">
    <text evidence="1">The sequence shown here is derived from an EMBL/GenBank/DDBJ whole genome shotgun (WGS) entry which is preliminary data.</text>
</comment>
<dbReference type="EMBL" id="BPLQ01015273">
    <property type="protein sequence ID" value="GIY87019.1"/>
    <property type="molecule type" value="Genomic_DNA"/>
</dbReference>
<reference evidence="1 2" key="1">
    <citation type="submission" date="2021-06" db="EMBL/GenBank/DDBJ databases">
        <title>Caerostris darwini draft genome.</title>
        <authorList>
            <person name="Kono N."/>
            <person name="Arakawa K."/>
        </authorList>
    </citation>
    <scope>NUCLEOTIDE SEQUENCE [LARGE SCALE GENOMIC DNA]</scope>
</reference>
<keyword evidence="2" id="KW-1185">Reference proteome</keyword>
<sequence>MSNEVRGLTPPPPQLEAAFGDIPRFINLSDETAGHGRDSNETVKNNGFREEFNKGEMNRYLHFTQTSEREFGISSGALHHPKCSMSSKLSFFATFQAAIKRLQKRDLFSGKISVIYDFLPPNAEHFWESSNELFF</sequence>
<accession>A0AAV4WZK2</accession>
<organism evidence="1 2">
    <name type="scientific">Caerostris darwini</name>
    <dbReference type="NCBI Taxonomy" id="1538125"/>
    <lineage>
        <taxon>Eukaryota</taxon>
        <taxon>Metazoa</taxon>
        <taxon>Ecdysozoa</taxon>
        <taxon>Arthropoda</taxon>
        <taxon>Chelicerata</taxon>
        <taxon>Arachnida</taxon>
        <taxon>Araneae</taxon>
        <taxon>Araneomorphae</taxon>
        <taxon>Entelegynae</taxon>
        <taxon>Araneoidea</taxon>
        <taxon>Araneidae</taxon>
        <taxon>Caerostris</taxon>
    </lineage>
</organism>
<proteinExistence type="predicted"/>
<dbReference type="Proteomes" id="UP001054837">
    <property type="component" value="Unassembled WGS sequence"/>
</dbReference>
<evidence type="ECO:0000313" key="1">
    <source>
        <dbReference type="EMBL" id="GIY87019.1"/>
    </source>
</evidence>
<protein>
    <submittedName>
        <fullName evidence="1">Uncharacterized protein</fullName>
    </submittedName>
</protein>
<dbReference type="AlphaFoldDB" id="A0AAV4WZK2"/>
<evidence type="ECO:0000313" key="2">
    <source>
        <dbReference type="Proteomes" id="UP001054837"/>
    </source>
</evidence>
<name>A0AAV4WZK2_9ARAC</name>